<keyword evidence="2" id="KW-0430">Lectin</keyword>
<dbReference type="CDD" id="cd06899">
    <property type="entry name" value="lectin_legume_LecRK_Arcelin_ConA"/>
    <property type="match status" value="1"/>
</dbReference>
<keyword evidence="5" id="KW-0418">Kinase</keyword>
<dbReference type="Gene3D" id="2.60.120.200">
    <property type="match status" value="1"/>
</dbReference>
<keyword evidence="5" id="KW-0808">Transferase</keyword>
<accession>A0AAW2Y658</accession>
<reference evidence="5" key="2">
    <citation type="journal article" date="2024" name="Plant">
        <title>Genomic evolution and insights into agronomic trait innovations of Sesamum species.</title>
        <authorList>
            <person name="Miao H."/>
            <person name="Wang L."/>
            <person name="Qu L."/>
            <person name="Liu H."/>
            <person name="Sun Y."/>
            <person name="Le M."/>
            <person name="Wang Q."/>
            <person name="Wei S."/>
            <person name="Zheng Y."/>
            <person name="Lin W."/>
            <person name="Duan Y."/>
            <person name="Cao H."/>
            <person name="Xiong S."/>
            <person name="Wang X."/>
            <person name="Wei L."/>
            <person name="Li C."/>
            <person name="Ma Q."/>
            <person name="Ju M."/>
            <person name="Zhao R."/>
            <person name="Li G."/>
            <person name="Mu C."/>
            <person name="Tian Q."/>
            <person name="Mei H."/>
            <person name="Zhang T."/>
            <person name="Gao T."/>
            <person name="Zhang H."/>
        </authorList>
    </citation>
    <scope>NUCLEOTIDE SEQUENCE</scope>
    <source>
        <strain evidence="5">KEN1</strain>
    </source>
</reference>
<dbReference type="PROSITE" id="PS00307">
    <property type="entry name" value="LECTIN_LEGUME_BETA"/>
    <property type="match status" value="1"/>
</dbReference>
<comment type="similarity">
    <text evidence="1">Belongs to the leguminous lectin family.</text>
</comment>
<dbReference type="GO" id="GO:0030246">
    <property type="term" value="F:carbohydrate binding"/>
    <property type="evidence" value="ECO:0007669"/>
    <property type="project" value="UniProtKB-KW"/>
</dbReference>
<evidence type="ECO:0000256" key="2">
    <source>
        <dbReference type="ARBA" id="ARBA00022734"/>
    </source>
</evidence>
<dbReference type="InterPro" id="IPR050258">
    <property type="entry name" value="Leguminous_Lectin"/>
</dbReference>
<keyword evidence="5" id="KW-0675">Receptor</keyword>
<name>A0AAW2Y658_9LAMI</name>
<comment type="caution">
    <text evidence="5">The sequence shown here is derived from an EMBL/GenBank/DDBJ whole genome shotgun (WGS) entry which is preliminary data.</text>
</comment>
<dbReference type="PANTHER" id="PTHR32401:SF48">
    <property type="entry name" value="LEGUME LECTIN DOMAIN-CONTAINING PROTEIN"/>
    <property type="match status" value="1"/>
</dbReference>
<evidence type="ECO:0000256" key="1">
    <source>
        <dbReference type="ARBA" id="ARBA00007606"/>
    </source>
</evidence>
<proteinExistence type="inferred from homology"/>
<organism evidence="5">
    <name type="scientific">Sesamum latifolium</name>
    <dbReference type="NCBI Taxonomy" id="2727402"/>
    <lineage>
        <taxon>Eukaryota</taxon>
        <taxon>Viridiplantae</taxon>
        <taxon>Streptophyta</taxon>
        <taxon>Embryophyta</taxon>
        <taxon>Tracheophyta</taxon>
        <taxon>Spermatophyta</taxon>
        <taxon>Magnoliopsida</taxon>
        <taxon>eudicotyledons</taxon>
        <taxon>Gunneridae</taxon>
        <taxon>Pentapetalae</taxon>
        <taxon>asterids</taxon>
        <taxon>lamiids</taxon>
        <taxon>Lamiales</taxon>
        <taxon>Pedaliaceae</taxon>
        <taxon>Sesamum</taxon>
    </lineage>
</organism>
<evidence type="ECO:0000313" key="5">
    <source>
        <dbReference type="EMBL" id="KAL0461200.1"/>
    </source>
</evidence>
<feature type="chain" id="PRO_5043710956" evidence="3">
    <location>
        <begin position="26"/>
        <end position="308"/>
    </location>
</feature>
<dbReference type="InterPro" id="IPR001220">
    <property type="entry name" value="Legume_lectin_dom"/>
</dbReference>
<dbReference type="AlphaFoldDB" id="A0AAW2Y658"/>
<evidence type="ECO:0000259" key="4">
    <source>
        <dbReference type="Pfam" id="PF00139"/>
    </source>
</evidence>
<reference evidence="5" key="1">
    <citation type="submission" date="2020-06" db="EMBL/GenBank/DDBJ databases">
        <authorList>
            <person name="Li T."/>
            <person name="Hu X."/>
            <person name="Zhang T."/>
            <person name="Song X."/>
            <person name="Zhang H."/>
            <person name="Dai N."/>
            <person name="Sheng W."/>
            <person name="Hou X."/>
            <person name="Wei L."/>
        </authorList>
    </citation>
    <scope>NUCLEOTIDE SEQUENCE</scope>
    <source>
        <strain evidence="5">KEN1</strain>
        <tissue evidence="5">Leaf</tissue>
    </source>
</reference>
<keyword evidence="3" id="KW-0732">Signal</keyword>
<dbReference type="Pfam" id="PF00139">
    <property type="entry name" value="Lectin_legB"/>
    <property type="match status" value="1"/>
</dbReference>
<feature type="signal peptide" evidence="3">
    <location>
        <begin position="1"/>
        <end position="25"/>
    </location>
</feature>
<gene>
    <name evidence="5" type="ORF">Slati_0007600</name>
</gene>
<sequence length="308" mass="35248">MMKLTANFILIAISFLYCFPAVFESANLTTFSAQYGPFNLSHYEIFEVIRPALISNDALQLTPDYSTSEQDMIMTYNSARILLKQPFRLWDDHASQPKVASFNTSFLFNVYRFRNDNTTGEGLAFLIAPDLNLPPNSFGQFLGLTNSMTDKSDSNKLIAVEFDTFKQYFDPDNNHVGIDVNSVRSIKTESLTPHNITIAPIGARFYNVWVDYDGLNKVLDVYITEQAEKEGATPPKPKFRILSADLNLRDYLNQYSYFGFSASTGNDSQLNCVLRWNLTVHYFPDPEKRPDKWPDKRQKIMLGLGWRC</sequence>
<evidence type="ECO:0000256" key="3">
    <source>
        <dbReference type="SAM" id="SignalP"/>
    </source>
</evidence>
<dbReference type="PANTHER" id="PTHR32401">
    <property type="entry name" value="CONCANAVALIN A-LIKE LECTIN FAMILY PROTEIN"/>
    <property type="match status" value="1"/>
</dbReference>
<dbReference type="GO" id="GO:0016301">
    <property type="term" value="F:kinase activity"/>
    <property type="evidence" value="ECO:0007669"/>
    <property type="project" value="UniProtKB-KW"/>
</dbReference>
<dbReference type="InterPro" id="IPR013320">
    <property type="entry name" value="ConA-like_dom_sf"/>
</dbReference>
<dbReference type="EMBL" id="JACGWN010000001">
    <property type="protein sequence ID" value="KAL0461200.1"/>
    <property type="molecule type" value="Genomic_DNA"/>
</dbReference>
<dbReference type="SUPFAM" id="SSF49899">
    <property type="entry name" value="Concanavalin A-like lectins/glucanases"/>
    <property type="match status" value="1"/>
</dbReference>
<dbReference type="InterPro" id="IPR019825">
    <property type="entry name" value="Lectin_legB_Mn/Ca_BS"/>
</dbReference>
<protein>
    <submittedName>
        <fullName evidence="5">L-type lectin-domain containing receptor kinase S.5</fullName>
    </submittedName>
</protein>
<feature type="domain" description="Legume lectin" evidence="4">
    <location>
        <begin position="48"/>
        <end position="289"/>
    </location>
</feature>